<evidence type="ECO:0000259" key="2">
    <source>
        <dbReference type="Pfam" id="PF08550"/>
    </source>
</evidence>
<feature type="domain" description="Nitrogen regulatory protein areA GATA-like" evidence="2">
    <location>
        <begin position="32"/>
        <end position="59"/>
    </location>
</feature>
<dbReference type="GO" id="GO:0005737">
    <property type="term" value="C:cytoplasm"/>
    <property type="evidence" value="ECO:0007669"/>
    <property type="project" value="TreeGrafter"/>
</dbReference>
<dbReference type="EMBL" id="LT671822">
    <property type="protein sequence ID" value="SHO77177.1"/>
    <property type="molecule type" value="Genomic_DNA"/>
</dbReference>
<feature type="compositionally biased region" description="Basic and acidic residues" evidence="1">
    <location>
        <begin position="715"/>
        <end position="727"/>
    </location>
</feature>
<proteinExistence type="predicted"/>
<dbReference type="GO" id="GO:0031930">
    <property type="term" value="P:mitochondria-nucleus signaling pathway"/>
    <property type="evidence" value="ECO:0007669"/>
    <property type="project" value="TreeGrafter"/>
</dbReference>
<feature type="compositionally biased region" description="Polar residues" evidence="1">
    <location>
        <begin position="175"/>
        <end position="186"/>
    </location>
</feature>
<protein>
    <recommendedName>
        <fullName evidence="2">Nitrogen regulatory protein areA GATA-like domain-containing protein</fullName>
    </recommendedName>
</protein>
<feature type="region of interest" description="Disordered" evidence="1">
    <location>
        <begin position="337"/>
        <end position="385"/>
    </location>
</feature>
<dbReference type="Proteomes" id="UP000186303">
    <property type="component" value="Chromosome 2"/>
</dbReference>
<feature type="compositionally biased region" description="Polar residues" evidence="1">
    <location>
        <begin position="250"/>
        <end position="275"/>
    </location>
</feature>
<feature type="region of interest" description="Disordered" evidence="1">
    <location>
        <begin position="171"/>
        <end position="202"/>
    </location>
</feature>
<dbReference type="Pfam" id="PF08550">
    <property type="entry name" value="GATA_AreA"/>
    <property type="match status" value="1"/>
</dbReference>
<dbReference type="PANTHER" id="PTHR28014">
    <property type="entry name" value="NEGATIVE REGULATOR OF RAS-CAMP PATHWAY"/>
    <property type="match status" value="1"/>
</dbReference>
<reference evidence="4" key="1">
    <citation type="journal article" date="2017" name="Nucleic Acids Res.">
        <title>Proteogenomics produces comprehensive and highly accurate protein-coding gene annotation in a complete genome assembly of Malassezia sympodialis.</title>
        <authorList>
            <person name="Zhu Y."/>
            <person name="Engstroem P.G."/>
            <person name="Tellgren-Roth C."/>
            <person name="Baudo C.D."/>
            <person name="Kennell J.C."/>
            <person name="Sun S."/>
            <person name="Billmyre R.B."/>
            <person name="Schroeder M.S."/>
            <person name="Andersson A."/>
            <person name="Holm T."/>
            <person name="Sigurgeirsson B."/>
            <person name="Wu G."/>
            <person name="Sankaranarayanan S.R."/>
            <person name="Siddharthan R."/>
            <person name="Sanyal K."/>
            <person name="Lundeberg J."/>
            <person name="Nystedt B."/>
            <person name="Boekhout T."/>
            <person name="Dawson T.L. Jr."/>
            <person name="Heitman J."/>
            <person name="Scheynius A."/>
            <person name="Lehtioe J."/>
        </authorList>
    </citation>
    <scope>NUCLEOTIDE SEQUENCE [LARGE SCALE GENOMIC DNA]</scope>
    <source>
        <strain evidence="4">ATCC 42132</strain>
    </source>
</reference>
<dbReference type="STRING" id="1230383.A0A1M8A4D5"/>
<dbReference type="GO" id="GO:0000122">
    <property type="term" value="P:negative regulation of transcription by RNA polymerase II"/>
    <property type="evidence" value="ECO:0007669"/>
    <property type="project" value="TreeGrafter"/>
</dbReference>
<dbReference type="InterPro" id="IPR013860">
    <property type="entry name" value="AreA_GATA"/>
</dbReference>
<organism evidence="3 4">
    <name type="scientific">Malassezia sympodialis (strain ATCC 42132)</name>
    <name type="common">Atopic eczema-associated yeast</name>
    <dbReference type="NCBI Taxonomy" id="1230383"/>
    <lineage>
        <taxon>Eukaryota</taxon>
        <taxon>Fungi</taxon>
        <taxon>Dikarya</taxon>
        <taxon>Basidiomycota</taxon>
        <taxon>Ustilaginomycotina</taxon>
        <taxon>Malasseziomycetes</taxon>
        <taxon>Malasseziales</taxon>
        <taxon>Malasseziaceae</taxon>
        <taxon>Malassezia</taxon>
    </lineage>
</organism>
<accession>A0A1M8A4D5</accession>
<dbReference type="AlphaFoldDB" id="A0A1M8A4D5"/>
<sequence length="727" mass="79449">MDTSKDTEHIFQIIQGTLKRVSTTDPLQLAHLWHGFTHCKSLLEDGPRYENLAWRLWHQRAKSPILPLPSHAPLSAENIGKVQNPFYLPAVLSEPEFSTDGSCTSDGSSSGFKENEFKHVMPKVLTKQTWADELVEMAREAGSRHSHSTLSSAQDNEHDVAVDDDETVLGYETRSAGTPISTSGTITPHGMRSRANSLATSPRNVMISPQGPKPSVADARLQSASLASSMVPPAVTVHAAQPSRMPHATTARSNLPSITEKSEAPTKSATTTSLAGRQRRGRGLKSVENLTAIRGNGKPVSRNSMLQMLGPTEDGTKRDKLKNKRKKAKIIFTVGDVSDEEDSKSSTAANDEDEWASEDEEEEQRRRAAEEAAEKEQRAKEEEAERIDMFRKRPIRSVSLADLNMVEKVAQNAPHLLPPPESGLTRGLLSTMFHTADTNHTRGASVSGPGRVGRSLRLSQLPPRMDGHEQGRNMSVPALAQSRSTNKLSKISQGPNLERSKSVIALPLLDLTSLRSSTATARSESPESTVTRDDQCSVAGNDDEAHSPVNRTKSSNALARLSAIAQRGASENEPRRLASLVRSYSAIGNLMTVKSTVPPSPTLNEDEEGPSLAVQADDTQPRVTRVPQPELVATLHQDEPDAEGHRTPVADVRAPVPSPHNARETMMYNELSESLKQNLIWERQSRARILGLTPARPPEGRRASSGGDMWPTVKKAQEDESFHHKGW</sequence>
<feature type="compositionally biased region" description="Basic and acidic residues" evidence="1">
    <location>
        <begin position="638"/>
        <end position="648"/>
    </location>
</feature>
<feature type="compositionally biased region" description="Basic and acidic residues" evidence="1">
    <location>
        <begin position="363"/>
        <end position="385"/>
    </location>
</feature>
<keyword evidence="4" id="KW-1185">Reference proteome</keyword>
<feature type="region of interest" description="Disordered" evidence="1">
    <location>
        <begin position="142"/>
        <end position="161"/>
    </location>
</feature>
<feature type="region of interest" description="Disordered" evidence="1">
    <location>
        <begin position="516"/>
        <end position="554"/>
    </location>
</feature>
<dbReference type="OrthoDB" id="515401at2759"/>
<dbReference type="GO" id="GO:0006808">
    <property type="term" value="P:regulation of nitrogen utilization"/>
    <property type="evidence" value="ECO:0007669"/>
    <property type="project" value="TreeGrafter"/>
</dbReference>
<dbReference type="InterPro" id="IPR053043">
    <property type="entry name" value="Ras-cAMP_regulatory"/>
</dbReference>
<feature type="compositionally biased region" description="Low complexity" evidence="1">
    <location>
        <begin position="516"/>
        <end position="529"/>
    </location>
</feature>
<feature type="region of interest" description="Disordered" evidence="1">
    <location>
        <begin position="638"/>
        <end position="661"/>
    </location>
</feature>
<feature type="region of interest" description="Disordered" evidence="1">
    <location>
        <begin position="691"/>
        <end position="727"/>
    </location>
</feature>
<feature type="region of interest" description="Disordered" evidence="1">
    <location>
        <begin position="239"/>
        <end position="325"/>
    </location>
</feature>
<evidence type="ECO:0000313" key="3">
    <source>
        <dbReference type="EMBL" id="SHO77177.1"/>
    </source>
</evidence>
<evidence type="ECO:0000313" key="4">
    <source>
        <dbReference type="Proteomes" id="UP000186303"/>
    </source>
</evidence>
<dbReference type="PANTHER" id="PTHR28014:SF1">
    <property type="entry name" value="NEGATIVE REGULATOR OF RAS-CAMP PATHWAY"/>
    <property type="match status" value="1"/>
</dbReference>
<gene>
    <name evidence="3" type="ORF">MSYG_1518</name>
</gene>
<name>A0A1M8A4D5_MALS4</name>
<dbReference type="OMA" id="HATECSG"/>
<dbReference type="VEuPathDB" id="FungiDB:MSYG_1518"/>
<feature type="compositionally biased region" description="Acidic residues" evidence="1">
    <location>
        <begin position="350"/>
        <end position="362"/>
    </location>
</feature>
<evidence type="ECO:0000256" key="1">
    <source>
        <dbReference type="SAM" id="MobiDB-lite"/>
    </source>
</evidence>